<proteinExistence type="predicted"/>
<reference evidence="3" key="1">
    <citation type="submission" date="2015-10" db="EMBL/GenBank/DDBJ databases">
        <title>Niche specialization of a soil ammonia-oxidizing archaeon, Candidatus Nitrosocosmicus oleophilus.</title>
        <authorList>
            <person name="Jung M.-Y."/>
            <person name="Rhee S.-K."/>
        </authorList>
    </citation>
    <scope>NUCLEOTIDE SEQUENCE [LARGE SCALE GENOMIC DNA]</scope>
    <source>
        <strain evidence="3">MY3</strain>
    </source>
</reference>
<keyword evidence="1" id="KW-1133">Transmembrane helix</keyword>
<organism evidence="2 3">
    <name type="scientific">Candidatus Nitrosocosmicus oleophilus</name>
    <dbReference type="NCBI Taxonomy" id="1353260"/>
    <lineage>
        <taxon>Archaea</taxon>
        <taxon>Nitrososphaerota</taxon>
        <taxon>Nitrososphaeria</taxon>
        <taxon>Nitrososphaerales</taxon>
        <taxon>Nitrososphaeraceae</taxon>
        <taxon>Candidatus Nitrosocosmicus</taxon>
    </lineage>
</organism>
<name>A0A654M1K3_9ARCH</name>
<evidence type="ECO:0000313" key="3">
    <source>
        <dbReference type="Proteomes" id="UP000058925"/>
    </source>
</evidence>
<feature type="transmembrane region" description="Helical" evidence="1">
    <location>
        <begin position="34"/>
        <end position="60"/>
    </location>
</feature>
<evidence type="ECO:0000313" key="2">
    <source>
        <dbReference type="EMBL" id="ALI37057.1"/>
    </source>
</evidence>
<keyword evidence="3" id="KW-1185">Reference proteome</keyword>
<accession>A0A654M1K3</accession>
<dbReference type="KEGG" id="taa:NMY3_02868"/>
<sequence length="76" mass="8328">MSNEPGVNTISFSTLGMPRSHNNSYTPLTSRLNITFISIVIIIGIVIGNGIGIAYAICYLRSYISMMNYIHTCIAI</sequence>
<gene>
    <name evidence="2" type="ORF">NMY3_02868</name>
</gene>
<dbReference type="EMBL" id="CP012850">
    <property type="protein sequence ID" value="ALI37057.1"/>
    <property type="molecule type" value="Genomic_DNA"/>
</dbReference>
<keyword evidence="1" id="KW-0472">Membrane</keyword>
<evidence type="ECO:0000256" key="1">
    <source>
        <dbReference type="SAM" id="Phobius"/>
    </source>
</evidence>
<dbReference type="AlphaFoldDB" id="A0A654M1K3"/>
<dbReference type="Proteomes" id="UP000058925">
    <property type="component" value="Chromosome"/>
</dbReference>
<keyword evidence="1" id="KW-0812">Transmembrane</keyword>
<protein>
    <submittedName>
        <fullName evidence="2">Uncharacterized protein</fullName>
    </submittedName>
</protein>